<dbReference type="Proteomes" id="UP000248714">
    <property type="component" value="Unassembled WGS sequence"/>
</dbReference>
<sequence>MQETVSVLDLTPNTKIRLNGGLIVTVTAVTNRGGTATLHTTVGALLVQLPCQARLA</sequence>
<comment type="caution">
    <text evidence="1">The sequence shown here is derived from an EMBL/GenBank/DDBJ whole genome shotgun (WGS) entry which is preliminary data.</text>
</comment>
<reference evidence="1 2" key="1">
    <citation type="submission" date="2018-06" db="EMBL/GenBank/DDBJ databases">
        <title>Genomic Encyclopedia of Type Strains, Phase IV (KMG-IV): sequencing the most valuable type-strain genomes for metagenomic binning, comparative biology and taxonomic classification.</title>
        <authorList>
            <person name="Goeker M."/>
        </authorList>
    </citation>
    <scope>NUCLEOTIDE SEQUENCE [LARGE SCALE GENOMIC DNA]</scope>
    <source>
        <strain evidence="1 2">DSM 45479</strain>
    </source>
</reference>
<dbReference type="EMBL" id="QLTT01000017">
    <property type="protein sequence ID" value="RAS58878.1"/>
    <property type="molecule type" value="Genomic_DNA"/>
</dbReference>
<organism evidence="1 2">
    <name type="scientific">Lentzea atacamensis</name>
    <dbReference type="NCBI Taxonomy" id="531938"/>
    <lineage>
        <taxon>Bacteria</taxon>
        <taxon>Bacillati</taxon>
        <taxon>Actinomycetota</taxon>
        <taxon>Actinomycetes</taxon>
        <taxon>Pseudonocardiales</taxon>
        <taxon>Pseudonocardiaceae</taxon>
        <taxon>Lentzea</taxon>
    </lineage>
</organism>
<proteinExistence type="predicted"/>
<accession>A0ABX9DXJ2</accession>
<gene>
    <name evidence="1" type="ORF">C8D87_11748</name>
</gene>
<evidence type="ECO:0000313" key="1">
    <source>
        <dbReference type="EMBL" id="RAS58878.1"/>
    </source>
</evidence>
<name>A0ABX9DXJ2_9PSEU</name>
<evidence type="ECO:0000313" key="2">
    <source>
        <dbReference type="Proteomes" id="UP000248714"/>
    </source>
</evidence>
<keyword evidence="2" id="KW-1185">Reference proteome</keyword>
<protein>
    <submittedName>
        <fullName evidence="1">Uncharacterized protein</fullName>
    </submittedName>
</protein>
<dbReference type="RefSeq" id="WP_170166805.1">
    <property type="nucleotide sequence ID" value="NZ_QLTT01000017.1"/>
</dbReference>